<feature type="domain" description="Aldehyde dehydrogenase" evidence="7">
    <location>
        <begin position="21"/>
        <end position="427"/>
    </location>
</feature>
<dbReference type="FunFam" id="3.40.309.10:FF:000003">
    <property type="entry name" value="Aldehyde dehydrogenase"/>
    <property type="match status" value="1"/>
</dbReference>
<dbReference type="RefSeq" id="WP_006566997.1">
    <property type="nucleotide sequence ID" value="NZ_BAABZP010000002.1"/>
</dbReference>
<dbReference type="InterPro" id="IPR016163">
    <property type="entry name" value="Ald_DH_C"/>
</dbReference>
<evidence type="ECO:0000256" key="5">
    <source>
        <dbReference type="PROSITE-ProRule" id="PRU10007"/>
    </source>
</evidence>
<organism evidence="8">
    <name type="scientific">Anaerostipes caccae</name>
    <dbReference type="NCBI Taxonomy" id="105841"/>
    <lineage>
        <taxon>Bacteria</taxon>
        <taxon>Bacillati</taxon>
        <taxon>Bacillota</taxon>
        <taxon>Clostridia</taxon>
        <taxon>Lachnospirales</taxon>
        <taxon>Lachnospiraceae</taxon>
        <taxon>Anaerostipes</taxon>
    </lineage>
</organism>
<dbReference type="Gene3D" id="3.40.605.10">
    <property type="entry name" value="Aldehyde Dehydrogenase, Chain A, domain 1"/>
    <property type="match status" value="1"/>
</dbReference>
<proteinExistence type="inferred from homology"/>
<keyword evidence="3" id="KW-0520">NAD</keyword>
<dbReference type="PIRSF" id="PIRSF036492">
    <property type="entry name" value="ALDH"/>
    <property type="match status" value="1"/>
</dbReference>
<dbReference type="CDD" id="cd07136">
    <property type="entry name" value="ALDH_YwdH-P39616"/>
    <property type="match status" value="1"/>
</dbReference>
<dbReference type="InterPro" id="IPR016162">
    <property type="entry name" value="Ald_DH_N"/>
</dbReference>
<dbReference type="InterPro" id="IPR016161">
    <property type="entry name" value="Ald_DH/histidinol_DH"/>
</dbReference>
<dbReference type="PROSITE" id="PS00070">
    <property type="entry name" value="ALDEHYDE_DEHYDR_CYS"/>
    <property type="match status" value="1"/>
</dbReference>
<evidence type="ECO:0000313" key="8">
    <source>
        <dbReference type="EMBL" id="VYT02564.1"/>
    </source>
</evidence>
<evidence type="ECO:0000259" key="7">
    <source>
        <dbReference type="Pfam" id="PF00171"/>
    </source>
</evidence>
<comment type="similarity">
    <text evidence="1 4 6">Belongs to the aldehyde dehydrogenase family.</text>
</comment>
<dbReference type="InterPro" id="IPR029510">
    <property type="entry name" value="Ald_DH_CS_GLU"/>
</dbReference>
<protein>
    <recommendedName>
        <fullName evidence="4">Aldehyde dehydrogenase</fullName>
    </recommendedName>
</protein>
<sequence length="456" mass="51730">MTIERLVKLQRNFYYTGAAQSYAFRMEALCRLEQTVKSHEKQLERALKKDLNKSGFESYMTEIGLFYSELTHAKKHLKNWMKPKRKPTPVSQFHAKSFEISEPLGVVLIMAPWNYPFLLTFAPLIGAIAAGNCCILKPSRDASNTSALIRHIVEEAFPANYISVVEGGREENKQLLSQKFDHIFFTGSKAVGKIVMEHAARRLTPVTLELGGKSPCIVDRSADLSLAARRIVFGKLLNSGQTCVAPDYILVHEAVKETLITELIFQTRRMLGEEPLLNSEYPKIVNKKHYHRIMKLIGEETAVLGGYGCEKTLKIAPSILPEVSWDSPVMQEEIFGPVLPVLSYRRFSDAVQHIRQMEKPLALYLFTGNKKMEQWILNNMAFGGGCINDTVIHLATSHMGFGGVGESGMGSYHGEYGFRTFSHRKSIVKKSTWTDLPIRYHPYSKRKNRLLRLFLR</sequence>
<reference evidence="8" key="1">
    <citation type="submission" date="2019-11" db="EMBL/GenBank/DDBJ databases">
        <authorList>
            <person name="Feng L."/>
        </authorList>
    </citation>
    <scope>NUCLEOTIDE SEQUENCE</scope>
    <source>
        <strain evidence="8">AcaccaeLFYP115</strain>
    </source>
</reference>
<dbReference type="InterPro" id="IPR016160">
    <property type="entry name" value="Ald_DH_CS_CYS"/>
</dbReference>
<accession>A0A6N2T9X9</accession>
<dbReference type="PROSITE" id="PS00687">
    <property type="entry name" value="ALDEHYDE_DEHYDR_GLU"/>
    <property type="match status" value="1"/>
</dbReference>
<dbReference type="InterPro" id="IPR012394">
    <property type="entry name" value="Aldehyde_DH_NAD(P)"/>
</dbReference>
<dbReference type="Gene3D" id="3.40.309.10">
    <property type="entry name" value="Aldehyde Dehydrogenase, Chain A, domain 2"/>
    <property type="match status" value="1"/>
</dbReference>
<dbReference type="PANTHER" id="PTHR43570">
    <property type="entry name" value="ALDEHYDE DEHYDROGENASE"/>
    <property type="match status" value="1"/>
</dbReference>
<evidence type="ECO:0000256" key="6">
    <source>
        <dbReference type="RuleBase" id="RU003345"/>
    </source>
</evidence>
<dbReference type="FunFam" id="3.40.605.10:FF:000004">
    <property type="entry name" value="Aldehyde dehydrogenase"/>
    <property type="match status" value="1"/>
</dbReference>
<evidence type="ECO:0000256" key="4">
    <source>
        <dbReference type="PIRNR" id="PIRNR036492"/>
    </source>
</evidence>
<evidence type="ECO:0000256" key="1">
    <source>
        <dbReference type="ARBA" id="ARBA00009986"/>
    </source>
</evidence>
<keyword evidence="2 4" id="KW-0560">Oxidoreductase</keyword>
<dbReference type="SUPFAM" id="SSF53720">
    <property type="entry name" value="ALDH-like"/>
    <property type="match status" value="1"/>
</dbReference>
<name>A0A6N2T9X9_9FIRM</name>
<dbReference type="GO" id="GO:0006081">
    <property type="term" value="P:aldehyde metabolic process"/>
    <property type="evidence" value="ECO:0007669"/>
    <property type="project" value="InterPro"/>
</dbReference>
<dbReference type="GO" id="GO:0005737">
    <property type="term" value="C:cytoplasm"/>
    <property type="evidence" value="ECO:0007669"/>
    <property type="project" value="TreeGrafter"/>
</dbReference>
<dbReference type="AlphaFoldDB" id="A0A6N2T9X9"/>
<dbReference type="GO" id="GO:0004029">
    <property type="term" value="F:aldehyde dehydrogenase (NAD+) activity"/>
    <property type="evidence" value="ECO:0007669"/>
    <property type="project" value="TreeGrafter"/>
</dbReference>
<dbReference type="InterPro" id="IPR015590">
    <property type="entry name" value="Aldehyde_DH_dom"/>
</dbReference>
<dbReference type="EMBL" id="CACRSQ010000003">
    <property type="protein sequence ID" value="VYT02564.1"/>
    <property type="molecule type" value="Genomic_DNA"/>
</dbReference>
<evidence type="ECO:0000256" key="2">
    <source>
        <dbReference type="ARBA" id="ARBA00023002"/>
    </source>
</evidence>
<gene>
    <name evidence="8" type="primary">alkH</name>
    <name evidence="8" type="ORF">ACLFYP115_01347</name>
</gene>
<dbReference type="Pfam" id="PF00171">
    <property type="entry name" value="Aldedh"/>
    <property type="match status" value="1"/>
</dbReference>
<feature type="active site" evidence="5">
    <location>
        <position position="209"/>
    </location>
</feature>
<dbReference type="PANTHER" id="PTHR43570:SF16">
    <property type="entry name" value="ALDEHYDE DEHYDROGENASE TYPE III, ISOFORM Q"/>
    <property type="match status" value="1"/>
</dbReference>
<evidence type="ECO:0000256" key="3">
    <source>
        <dbReference type="ARBA" id="ARBA00023027"/>
    </source>
</evidence>